<name>A0A453JAB0_AEGTS</name>
<accession>A0A453JAB0</accession>
<evidence type="ECO:0000256" key="1">
    <source>
        <dbReference type="SAM" id="MobiDB-lite"/>
    </source>
</evidence>
<dbReference type="AlphaFoldDB" id="A0A453JAB0"/>
<reference evidence="3" key="2">
    <citation type="journal article" date="2017" name="Nat. Plants">
        <title>The Aegilops tauschii genome reveals multiple impacts of transposons.</title>
        <authorList>
            <person name="Zhao G."/>
            <person name="Zou C."/>
            <person name="Li K."/>
            <person name="Wang K."/>
            <person name="Li T."/>
            <person name="Gao L."/>
            <person name="Zhang X."/>
            <person name="Wang H."/>
            <person name="Yang Z."/>
            <person name="Liu X."/>
            <person name="Jiang W."/>
            <person name="Mao L."/>
            <person name="Kong X."/>
            <person name="Jiao Y."/>
            <person name="Jia J."/>
        </authorList>
    </citation>
    <scope>NUCLEOTIDE SEQUENCE [LARGE SCALE GENOMIC DNA]</scope>
    <source>
        <strain evidence="3">cv. AL8/78</strain>
    </source>
</reference>
<reference evidence="2" key="4">
    <citation type="submission" date="2019-03" db="UniProtKB">
        <authorList>
            <consortium name="EnsemblPlants"/>
        </authorList>
    </citation>
    <scope>IDENTIFICATION</scope>
</reference>
<dbReference type="EnsemblPlants" id="AET4Gv20847900.20">
    <property type="protein sequence ID" value="AET4Gv20847900.20"/>
    <property type="gene ID" value="AET4Gv20847900"/>
</dbReference>
<sequence>KRSALAFVFVPSPNFKPHSLPPLHSPPHPMATAAVDPGESTPATAATPRAGPARPDPARRVPVTPRELGFTPFRDPPPPPREEEGALPNSSEGEIQAPEWKSLAGSQAGPETEGVRTPVSSVKSTHEALGQEAFTDEQHEQLDAQILVNADLW</sequence>
<evidence type="ECO:0000313" key="3">
    <source>
        <dbReference type="Proteomes" id="UP000015105"/>
    </source>
</evidence>
<reference evidence="2" key="5">
    <citation type="journal article" date="2021" name="G3 (Bethesda)">
        <title>Aegilops tauschii genome assembly Aet v5.0 features greater sequence contiguity and improved annotation.</title>
        <authorList>
            <person name="Wang L."/>
            <person name="Zhu T."/>
            <person name="Rodriguez J.C."/>
            <person name="Deal K.R."/>
            <person name="Dubcovsky J."/>
            <person name="McGuire P.E."/>
            <person name="Lux T."/>
            <person name="Spannagl M."/>
            <person name="Mayer K.F.X."/>
            <person name="Baldrich P."/>
            <person name="Meyers B.C."/>
            <person name="Huo N."/>
            <person name="Gu Y.Q."/>
            <person name="Zhou H."/>
            <person name="Devos K.M."/>
            <person name="Bennetzen J.L."/>
            <person name="Unver T."/>
            <person name="Budak H."/>
            <person name="Gulick P.J."/>
            <person name="Galiba G."/>
            <person name="Kalapos B."/>
            <person name="Nelson D.R."/>
            <person name="Li P."/>
            <person name="You F.M."/>
            <person name="Luo M.C."/>
            <person name="Dvorak J."/>
        </authorList>
    </citation>
    <scope>NUCLEOTIDE SEQUENCE [LARGE SCALE GENOMIC DNA]</scope>
    <source>
        <strain evidence="2">cv. AL8/78</strain>
    </source>
</reference>
<reference evidence="3" key="1">
    <citation type="journal article" date="2014" name="Science">
        <title>Ancient hybridizations among the ancestral genomes of bread wheat.</title>
        <authorList>
            <consortium name="International Wheat Genome Sequencing Consortium,"/>
            <person name="Marcussen T."/>
            <person name="Sandve S.R."/>
            <person name="Heier L."/>
            <person name="Spannagl M."/>
            <person name="Pfeifer M."/>
            <person name="Jakobsen K.S."/>
            <person name="Wulff B.B."/>
            <person name="Steuernagel B."/>
            <person name="Mayer K.F."/>
            <person name="Olsen O.A."/>
        </authorList>
    </citation>
    <scope>NUCLEOTIDE SEQUENCE [LARGE SCALE GENOMIC DNA]</scope>
    <source>
        <strain evidence="3">cv. AL8/78</strain>
    </source>
</reference>
<keyword evidence="3" id="KW-1185">Reference proteome</keyword>
<evidence type="ECO:0000313" key="2">
    <source>
        <dbReference type="EnsemblPlants" id="AET4Gv20847900.20"/>
    </source>
</evidence>
<feature type="compositionally biased region" description="Low complexity" evidence="1">
    <location>
        <begin position="41"/>
        <end position="53"/>
    </location>
</feature>
<feature type="region of interest" description="Disordered" evidence="1">
    <location>
        <begin position="12"/>
        <end position="130"/>
    </location>
</feature>
<proteinExistence type="predicted"/>
<feature type="compositionally biased region" description="Pro residues" evidence="1">
    <location>
        <begin position="19"/>
        <end position="29"/>
    </location>
</feature>
<dbReference type="Proteomes" id="UP000015105">
    <property type="component" value="Chromosome 4D"/>
</dbReference>
<dbReference type="Gramene" id="AET4Gv20847900.20">
    <property type="protein sequence ID" value="AET4Gv20847900.20"/>
    <property type="gene ID" value="AET4Gv20847900"/>
</dbReference>
<reference evidence="2" key="3">
    <citation type="journal article" date="2017" name="Nature">
        <title>Genome sequence of the progenitor of the wheat D genome Aegilops tauschii.</title>
        <authorList>
            <person name="Luo M.C."/>
            <person name="Gu Y.Q."/>
            <person name="Puiu D."/>
            <person name="Wang H."/>
            <person name="Twardziok S.O."/>
            <person name="Deal K.R."/>
            <person name="Huo N."/>
            <person name="Zhu T."/>
            <person name="Wang L."/>
            <person name="Wang Y."/>
            <person name="McGuire P.E."/>
            <person name="Liu S."/>
            <person name="Long H."/>
            <person name="Ramasamy R.K."/>
            <person name="Rodriguez J.C."/>
            <person name="Van S.L."/>
            <person name="Yuan L."/>
            <person name="Wang Z."/>
            <person name="Xia Z."/>
            <person name="Xiao L."/>
            <person name="Anderson O.D."/>
            <person name="Ouyang S."/>
            <person name="Liang Y."/>
            <person name="Zimin A.V."/>
            <person name="Pertea G."/>
            <person name="Qi P."/>
            <person name="Bennetzen J.L."/>
            <person name="Dai X."/>
            <person name="Dawson M.W."/>
            <person name="Muller H.G."/>
            <person name="Kugler K."/>
            <person name="Rivarola-Duarte L."/>
            <person name="Spannagl M."/>
            <person name="Mayer K.F.X."/>
            <person name="Lu F.H."/>
            <person name="Bevan M.W."/>
            <person name="Leroy P."/>
            <person name="Li P."/>
            <person name="You F.M."/>
            <person name="Sun Q."/>
            <person name="Liu Z."/>
            <person name="Lyons E."/>
            <person name="Wicker T."/>
            <person name="Salzberg S.L."/>
            <person name="Devos K.M."/>
            <person name="Dvorak J."/>
        </authorList>
    </citation>
    <scope>NUCLEOTIDE SEQUENCE [LARGE SCALE GENOMIC DNA]</scope>
    <source>
        <strain evidence="2">cv. AL8/78</strain>
    </source>
</reference>
<organism evidence="2 3">
    <name type="scientific">Aegilops tauschii subsp. strangulata</name>
    <name type="common">Goatgrass</name>
    <dbReference type="NCBI Taxonomy" id="200361"/>
    <lineage>
        <taxon>Eukaryota</taxon>
        <taxon>Viridiplantae</taxon>
        <taxon>Streptophyta</taxon>
        <taxon>Embryophyta</taxon>
        <taxon>Tracheophyta</taxon>
        <taxon>Spermatophyta</taxon>
        <taxon>Magnoliopsida</taxon>
        <taxon>Liliopsida</taxon>
        <taxon>Poales</taxon>
        <taxon>Poaceae</taxon>
        <taxon>BOP clade</taxon>
        <taxon>Pooideae</taxon>
        <taxon>Triticodae</taxon>
        <taxon>Triticeae</taxon>
        <taxon>Triticinae</taxon>
        <taxon>Aegilops</taxon>
    </lineage>
</organism>
<protein>
    <submittedName>
        <fullName evidence="2">Uncharacterized protein</fullName>
    </submittedName>
</protein>